<feature type="transmembrane region" description="Helical" evidence="1">
    <location>
        <begin position="12"/>
        <end position="30"/>
    </location>
</feature>
<feature type="transmembrane region" description="Helical" evidence="1">
    <location>
        <begin position="102"/>
        <end position="119"/>
    </location>
</feature>
<dbReference type="SMART" id="SM00065">
    <property type="entry name" value="GAF"/>
    <property type="match status" value="1"/>
</dbReference>
<dbReference type="GO" id="GO:1902201">
    <property type="term" value="P:negative regulation of bacterial-type flagellum-dependent cell motility"/>
    <property type="evidence" value="ECO:0007669"/>
    <property type="project" value="TreeGrafter"/>
</dbReference>
<evidence type="ECO:0000256" key="1">
    <source>
        <dbReference type="SAM" id="Phobius"/>
    </source>
</evidence>
<dbReference type="PANTHER" id="PTHR45138">
    <property type="entry name" value="REGULATORY COMPONENTS OF SENSORY TRANSDUCTION SYSTEM"/>
    <property type="match status" value="1"/>
</dbReference>
<dbReference type="SMART" id="SM00267">
    <property type="entry name" value="GGDEF"/>
    <property type="match status" value="1"/>
</dbReference>
<dbReference type="NCBIfam" id="TIGR00254">
    <property type="entry name" value="GGDEF"/>
    <property type="match status" value="1"/>
</dbReference>
<dbReference type="InterPro" id="IPR050469">
    <property type="entry name" value="Diguanylate_Cyclase"/>
</dbReference>
<dbReference type="SUPFAM" id="SSF55073">
    <property type="entry name" value="Nucleotide cyclase"/>
    <property type="match status" value="1"/>
</dbReference>
<sequence>MTMKQRMADVYLWAVVGLAILGWLILRLGFYPKTHVVTILIGMAMVAVSDIWPLKISRGSIALSTAGYFSVFMIGGLPAASYALLGGLIISTLARPRGAKSLFNMAQFILSLFGAALLYDAMSTHLWLALVAFAVVSIGINHLLVNVYYVILEGTPALVDVVPSLLLDGLAWVISAPLIAIFVLLDRAYHWQGAILAFFPFLFVTWLLASAYQTRRAHQNTMVAARTSTGIALAGDRPTIYQLIERALRDIMDVTAIVIYAMGPNPRELVREWTFHPLGENAPYDSTVYPHQGITGWVMETQTPELVPDSFRISDRWVNPGDAYPLRSALMLPMVTEGQLVGMVVVGNVRPNVYDNFDLRLGMIIAGQAAIALRKIDLDHETTRLGRVDPLIPELFNYRHFRNALQSELDYAKMYQRQCAVAFLDMDRFKLVNDQYGHLIGDEVLRQLVAVVRKEIRSHDLLARYGGDEFVLLLSDIDVQSVKQVLDRIQDRIEQHQFAGVEFPLGVSVGWALYPEDGETLEHLLNVADQHMYRNKELRRKIHY</sequence>
<dbReference type="InterPro" id="IPR000160">
    <property type="entry name" value="GGDEF_dom"/>
</dbReference>
<keyword evidence="1" id="KW-0472">Membrane</keyword>
<reference evidence="3 4" key="1">
    <citation type="journal article" date="2014" name="BMC Genomics">
        <title>Comparison of environmental and isolate Sulfobacillus genomes reveals diverse carbon, sulfur, nitrogen, and hydrogen metabolisms.</title>
        <authorList>
            <person name="Justice N.B."/>
            <person name="Norman A."/>
            <person name="Brown C.T."/>
            <person name="Singh A."/>
            <person name="Thomas B.C."/>
            <person name="Banfield J.F."/>
        </authorList>
    </citation>
    <scope>NUCLEOTIDE SEQUENCE [LARGE SCALE GENOMIC DNA]</scope>
    <source>
        <strain evidence="3">AMDSBA4</strain>
    </source>
</reference>
<dbReference type="CDD" id="cd01949">
    <property type="entry name" value="GGDEF"/>
    <property type="match status" value="1"/>
</dbReference>
<dbReference type="FunFam" id="3.30.70.270:FF:000001">
    <property type="entry name" value="Diguanylate cyclase domain protein"/>
    <property type="match status" value="1"/>
</dbReference>
<protein>
    <recommendedName>
        <fullName evidence="2">GGDEF domain-containing protein</fullName>
    </recommendedName>
</protein>
<proteinExistence type="predicted"/>
<dbReference type="PROSITE" id="PS50887">
    <property type="entry name" value="GGDEF"/>
    <property type="match status" value="1"/>
</dbReference>
<evidence type="ECO:0000259" key="2">
    <source>
        <dbReference type="PROSITE" id="PS50887"/>
    </source>
</evidence>
<dbReference type="EMBL" id="PXYW01000010">
    <property type="protein sequence ID" value="PSR34254.1"/>
    <property type="molecule type" value="Genomic_DNA"/>
</dbReference>
<evidence type="ECO:0000313" key="4">
    <source>
        <dbReference type="Proteomes" id="UP000242972"/>
    </source>
</evidence>
<evidence type="ECO:0000313" key="3">
    <source>
        <dbReference type="EMBL" id="PSR34254.1"/>
    </source>
</evidence>
<feature type="transmembrane region" description="Helical" evidence="1">
    <location>
        <begin position="193"/>
        <end position="212"/>
    </location>
</feature>
<gene>
    <name evidence="3" type="ORF">C7B46_05860</name>
</gene>
<dbReference type="InterPro" id="IPR003018">
    <property type="entry name" value="GAF"/>
</dbReference>
<dbReference type="Proteomes" id="UP000242972">
    <property type="component" value="Unassembled WGS sequence"/>
</dbReference>
<comment type="caution">
    <text evidence="3">The sequence shown here is derived from an EMBL/GenBank/DDBJ whole genome shotgun (WGS) entry which is preliminary data.</text>
</comment>
<keyword evidence="1" id="KW-0812">Transmembrane</keyword>
<feature type="transmembrane region" description="Helical" evidence="1">
    <location>
        <begin position="169"/>
        <end position="186"/>
    </location>
</feature>
<dbReference type="InterPro" id="IPR043128">
    <property type="entry name" value="Rev_trsase/Diguanyl_cyclase"/>
</dbReference>
<dbReference type="GO" id="GO:0052621">
    <property type="term" value="F:diguanylate cyclase activity"/>
    <property type="evidence" value="ECO:0007669"/>
    <property type="project" value="TreeGrafter"/>
</dbReference>
<dbReference type="SUPFAM" id="SSF55781">
    <property type="entry name" value="GAF domain-like"/>
    <property type="match status" value="1"/>
</dbReference>
<dbReference type="AlphaFoldDB" id="A0A2T2XIE2"/>
<name>A0A2T2XIE2_9FIRM</name>
<dbReference type="PANTHER" id="PTHR45138:SF6">
    <property type="entry name" value="DIGUANYLATE CYCLASE DGCN"/>
    <property type="match status" value="1"/>
</dbReference>
<dbReference type="Gene3D" id="3.30.450.40">
    <property type="match status" value="1"/>
</dbReference>
<dbReference type="Pfam" id="PF00990">
    <property type="entry name" value="GGDEF"/>
    <property type="match status" value="1"/>
</dbReference>
<feature type="transmembrane region" description="Helical" evidence="1">
    <location>
        <begin position="36"/>
        <end position="54"/>
    </location>
</feature>
<dbReference type="InterPro" id="IPR029016">
    <property type="entry name" value="GAF-like_dom_sf"/>
</dbReference>
<dbReference type="GO" id="GO:0005886">
    <property type="term" value="C:plasma membrane"/>
    <property type="evidence" value="ECO:0007669"/>
    <property type="project" value="TreeGrafter"/>
</dbReference>
<dbReference type="GO" id="GO:0043709">
    <property type="term" value="P:cell adhesion involved in single-species biofilm formation"/>
    <property type="evidence" value="ECO:0007669"/>
    <property type="project" value="TreeGrafter"/>
</dbReference>
<keyword evidence="1" id="KW-1133">Transmembrane helix</keyword>
<accession>A0A2T2XIE2</accession>
<dbReference type="Pfam" id="PF13185">
    <property type="entry name" value="GAF_2"/>
    <property type="match status" value="1"/>
</dbReference>
<organism evidence="3 4">
    <name type="scientific">Sulfobacillus benefaciens</name>
    <dbReference type="NCBI Taxonomy" id="453960"/>
    <lineage>
        <taxon>Bacteria</taxon>
        <taxon>Bacillati</taxon>
        <taxon>Bacillota</taxon>
        <taxon>Clostridia</taxon>
        <taxon>Eubacteriales</taxon>
        <taxon>Clostridiales Family XVII. Incertae Sedis</taxon>
        <taxon>Sulfobacillus</taxon>
    </lineage>
</organism>
<feature type="transmembrane region" description="Helical" evidence="1">
    <location>
        <begin position="66"/>
        <end position="90"/>
    </location>
</feature>
<dbReference type="InterPro" id="IPR029787">
    <property type="entry name" value="Nucleotide_cyclase"/>
</dbReference>
<dbReference type="Gene3D" id="3.30.70.270">
    <property type="match status" value="1"/>
</dbReference>
<feature type="domain" description="GGDEF" evidence="2">
    <location>
        <begin position="417"/>
        <end position="544"/>
    </location>
</feature>
<feature type="transmembrane region" description="Helical" evidence="1">
    <location>
        <begin position="126"/>
        <end position="149"/>
    </location>
</feature>